<protein>
    <recommendedName>
        <fullName evidence="3">Protein AAR2 homolog</fullName>
    </recommendedName>
    <alternativeName>
        <fullName evidence="4">AAR2 splicing factor homolog</fullName>
    </alternativeName>
</protein>
<dbReference type="Pfam" id="PF05282">
    <property type="entry name" value="AAR2"/>
    <property type="match status" value="1"/>
</dbReference>
<dbReference type="Gene3D" id="2.60.34.20">
    <property type="match status" value="1"/>
</dbReference>
<keyword evidence="9" id="KW-1185">Reference proteome</keyword>
<dbReference type="InterPro" id="IPR038514">
    <property type="entry name" value="AAR2_C_sf"/>
</dbReference>
<gene>
    <name evidence="8" type="primary">LOC112221338</name>
</gene>
<dbReference type="PANTHER" id="PTHR12689">
    <property type="entry name" value="A1 CISTRON SPLICING FACTOR AAR2-RELATED"/>
    <property type="match status" value="1"/>
</dbReference>
<comment type="similarity">
    <text evidence="2">Belongs to the AAR2 family.</text>
</comment>
<dbReference type="PANTHER" id="PTHR12689:SF4">
    <property type="entry name" value="PROTEIN AAR2 HOMOLOG"/>
    <property type="match status" value="1"/>
</dbReference>
<evidence type="ECO:0000313" key="9">
    <source>
        <dbReference type="Proteomes" id="UP000694402"/>
    </source>
</evidence>
<sequence>MKHGLMINPEVAWGLFEEGGTELGINYKSWQVGSCFQGVKMIPPGLHFLHYCSSNLIYKCVSLTAWVNQELATRLQLLLGCMCAIKSHFITNLCRNLRFISKGLTYFFLPLYALDILLEKHHQQQPLNELAGEASAGPDLYLGLIAVLYQQLGEIPTDFSVDIVSQDNYLTSTLQDFFQFASGPGVDGTLQKGAEKFKAHLTTEVDPDDCDPVVVLLPERITLD</sequence>
<evidence type="ECO:0000256" key="2">
    <source>
        <dbReference type="ARBA" id="ARBA00006281"/>
    </source>
</evidence>
<reference evidence="8" key="3">
    <citation type="submission" date="2025-09" db="UniProtKB">
        <authorList>
            <consortium name="Ensembl"/>
        </authorList>
    </citation>
    <scope>IDENTIFICATION</scope>
</reference>
<feature type="domain" description="AAR2 C-terminal" evidence="6">
    <location>
        <begin position="137"/>
        <end position="205"/>
    </location>
</feature>
<dbReference type="InterPro" id="IPR038516">
    <property type="entry name" value="AAR2_N_sf"/>
</dbReference>
<feature type="domain" description="AAR2 N-terminal" evidence="7">
    <location>
        <begin position="20"/>
        <end position="71"/>
    </location>
</feature>
<proteinExistence type="inferred from homology"/>
<comment type="subunit">
    <text evidence="5">Interacts with PRPF8 (via RNase H homology domain). Component of a U5 snRNP complex that contains PRPF8.</text>
</comment>
<evidence type="ECO:0000256" key="1">
    <source>
        <dbReference type="ARBA" id="ARBA00003708"/>
    </source>
</evidence>
<accession>A0AAZ3SDW5</accession>
<reference evidence="8" key="2">
    <citation type="submission" date="2025-08" db="UniProtKB">
        <authorList>
            <consortium name="Ensembl"/>
        </authorList>
    </citation>
    <scope>IDENTIFICATION</scope>
</reference>
<reference evidence="9" key="1">
    <citation type="journal article" date="2018" name="PLoS ONE">
        <title>Chinook salmon (Oncorhynchus tshawytscha) genome and transcriptome.</title>
        <authorList>
            <person name="Christensen K.A."/>
            <person name="Leong J.S."/>
            <person name="Sakhrani D."/>
            <person name="Biagi C.A."/>
            <person name="Minkley D.R."/>
            <person name="Withler R.E."/>
            <person name="Rondeau E.B."/>
            <person name="Koop B.F."/>
            <person name="Devlin R.H."/>
        </authorList>
    </citation>
    <scope>NUCLEOTIDE SEQUENCE [LARGE SCALE GENOMIC DNA]</scope>
</reference>
<evidence type="ECO:0000256" key="3">
    <source>
        <dbReference type="ARBA" id="ARBA00016372"/>
    </source>
</evidence>
<evidence type="ECO:0000256" key="5">
    <source>
        <dbReference type="ARBA" id="ARBA00047009"/>
    </source>
</evidence>
<evidence type="ECO:0000259" key="7">
    <source>
        <dbReference type="Pfam" id="PF20981"/>
    </source>
</evidence>
<dbReference type="Gene3D" id="1.25.40.550">
    <property type="entry name" value="Aar2, C-terminal domain-like"/>
    <property type="match status" value="1"/>
</dbReference>
<dbReference type="CDD" id="cd13777">
    <property type="entry name" value="Aar2_N"/>
    <property type="match status" value="1"/>
</dbReference>
<dbReference type="AlphaFoldDB" id="A0AAZ3SDW5"/>
<dbReference type="Ensembl" id="ENSOTST00005139635.1">
    <property type="protein sequence ID" value="ENSOTSP00005151186.1"/>
    <property type="gene ID" value="ENSOTSG00005051262.1"/>
</dbReference>
<evidence type="ECO:0000313" key="8">
    <source>
        <dbReference type="Ensembl" id="ENSOTSP00005151186.1"/>
    </source>
</evidence>
<dbReference type="InterPro" id="IPR033648">
    <property type="entry name" value="AAR2_C"/>
</dbReference>
<dbReference type="GO" id="GO:0000244">
    <property type="term" value="P:spliceosomal tri-snRNP complex assembly"/>
    <property type="evidence" value="ECO:0007669"/>
    <property type="project" value="TreeGrafter"/>
</dbReference>
<name>A0AAZ3SDW5_ONCTS</name>
<dbReference type="InterPro" id="IPR033647">
    <property type="entry name" value="Aar2_N"/>
</dbReference>
<dbReference type="Pfam" id="PF20981">
    <property type="entry name" value="AAR2_1st"/>
    <property type="match status" value="1"/>
</dbReference>
<evidence type="ECO:0000256" key="4">
    <source>
        <dbReference type="ARBA" id="ARBA00030625"/>
    </source>
</evidence>
<comment type="function">
    <text evidence="1">Component of the U5 snRNP complex that is required for spliceosome assembly and for pre-mRNA splicing.</text>
</comment>
<organism evidence="8 9">
    <name type="scientific">Oncorhynchus tshawytscha</name>
    <name type="common">Chinook salmon</name>
    <name type="synonym">Salmo tshawytscha</name>
    <dbReference type="NCBI Taxonomy" id="74940"/>
    <lineage>
        <taxon>Eukaryota</taxon>
        <taxon>Metazoa</taxon>
        <taxon>Chordata</taxon>
        <taxon>Craniata</taxon>
        <taxon>Vertebrata</taxon>
        <taxon>Euteleostomi</taxon>
        <taxon>Actinopterygii</taxon>
        <taxon>Neopterygii</taxon>
        <taxon>Teleostei</taxon>
        <taxon>Protacanthopterygii</taxon>
        <taxon>Salmoniformes</taxon>
        <taxon>Salmonidae</taxon>
        <taxon>Salmoninae</taxon>
        <taxon>Oncorhynchus</taxon>
    </lineage>
</organism>
<dbReference type="InterPro" id="IPR007946">
    <property type="entry name" value="AAR2"/>
</dbReference>
<dbReference type="Proteomes" id="UP000694402">
    <property type="component" value="Unassembled WGS sequence"/>
</dbReference>
<evidence type="ECO:0000259" key="6">
    <source>
        <dbReference type="Pfam" id="PF05282"/>
    </source>
</evidence>